<reference evidence="2 3" key="1">
    <citation type="submission" date="2020-08" db="EMBL/GenBank/DDBJ databases">
        <title>Stenotrophomonas sp. W1S232.</title>
        <authorList>
            <person name="Deng Y."/>
        </authorList>
    </citation>
    <scope>NUCLEOTIDE SEQUENCE [LARGE SCALE GENOMIC DNA]</scope>
    <source>
        <strain evidence="2 3">W1S232</strain>
    </source>
</reference>
<name>A0A7W3V042_9GAMM</name>
<evidence type="ECO:0000313" key="2">
    <source>
        <dbReference type="EMBL" id="MBB1117025.1"/>
    </source>
</evidence>
<gene>
    <name evidence="2" type="ORF">H4O09_08180</name>
</gene>
<dbReference type="OrthoDB" id="6057861at2"/>
<accession>A0A7W3V042</accession>
<sequence>MTGRMGSMVVVLALAALWGVAPCPAAHARSTVAAAAPQDRTGMALRHQLGGRSYQLAAVHPEPAAGRILQEYLPPGQVLGQQTEMLMIDLVQGRHDPVQAAQRKLQEILARREQGDMLANGELLLGPGGSAAVDFVLSATLPGGGLVVEWNAYHYRQLDGALVLTGLSRRAYGDEAVTAFLTGLKERRGPDRNALLAWQPELSRP</sequence>
<feature type="chain" id="PRO_5031193708" description="Lipoprotein" evidence="1">
    <location>
        <begin position="29"/>
        <end position="205"/>
    </location>
</feature>
<dbReference type="AlphaFoldDB" id="A0A7W3V042"/>
<dbReference type="Proteomes" id="UP000550609">
    <property type="component" value="Unassembled WGS sequence"/>
</dbReference>
<protein>
    <recommendedName>
        <fullName evidence="4">Lipoprotein</fullName>
    </recommendedName>
</protein>
<keyword evidence="1" id="KW-0732">Signal</keyword>
<dbReference type="EMBL" id="JACIUV010000003">
    <property type="protein sequence ID" value="MBB1117025.1"/>
    <property type="molecule type" value="Genomic_DNA"/>
</dbReference>
<evidence type="ECO:0000313" key="3">
    <source>
        <dbReference type="Proteomes" id="UP000550609"/>
    </source>
</evidence>
<proteinExistence type="predicted"/>
<comment type="caution">
    <text evidence="2">The sequence shown here is derived from an EMBL/GenBank/DDBJ whole genome shotgun (WGS) entry which is preliminary data.</text>
</comment>
<dbReference type="RefSeq" id="WP_152980949.1">
    <property type="nucleotide sequence ID" value="NZ_JACIUV010000003.1"/>
</dbReference>
<feature type="signal peptide" evidence="1">
    <location>
        <begin position="1"/>
        <end position="28"/>
    </location>
</feature>
<evidence type="ECO:0000256" key="1">
    <source>
        <dbReference type="SAM" id="SignalP"/>
    </source>
</evidence>
<evidence type="ECO:0008006" key="4">
    <source>
        <dbReference type="Google" id="ProtNLM"/>
    </source>
</evidence>
<organism evidence="2 3">
    <name type="scientific">Stenotrophomonas koreensis</name>
    <dbReference type="NCBI Taxonomy" id="266128"/>
    <lineage>
        <taxon>Bacteria</taxon>
        <taxon>Pseudomonadati</taxon>
        <taxon>Pseudomonadota</taxon>
        <taxon>Gammaproteobacteria</taxon>
        <taxon>Lysobacterales</taxon>
        <taxon>Lysobacteraceae</taxon>
        <taxon>Stenotrophomonas</taxon>
    </lineage>
</organism>